<comment type="caution">
    <text evidence="1">The sequence shown here is derived from an EMBL/GenBank/DDBJ whole genome shotgun (WGS) entry which is preliminary data.</text>
</comment>
<keyword evidence="2" id="KW-1185">Reference proteome</keyword>
<name>A0AAP4FRJ1_9ENTR</name>
<organism evidence="1 2">
    <name type="scientific">Lelliottia wanjuensis</name>
    <dbReference type="NCBI Taxonomy" id="3050585"/>
    <lineage>
        <taxon>Bacteria</taxon>
        <taxon>Pseudomonadati</taxon>
        <taxon>Pseudomonadota</taxon>
        <taxon>Gammaproteobacteria</taxon>
        <taxon>Enterobacterales</taxon>
        <taxon>Enterobacteriaceae</taxon>
        <taxon>Lelliottia</taxon>
    </lineage>
</organism>
<dbReference type="EMBL" id="JASSOM010000003">
    <property type="protein sequence ID" value="MDK9361956.1"/>
    <property type="molecule type" value="Genomic_DNA"/>
</dbReference>
<reference evidence="1 2" key="1">
    <citation type="submission" date="2023-06" db="EMBL/GenBank/DDBJ databases">
        <title>Identification and characterization of antibiotic-resistant Gram-negative bacteria.</title>
        <authorList>
            <person name="Cho G.-S."/>
            <person name="Lee J."/>
            <person name="Tai E."/>
            <person name="Jeong S."/>
            <person name="Kim I."/>
            <person name="Kim B.-E."/>
            <person name="Jeong M.-I."/>
            <person name="Oh K.-K."/>
            <person name="Franz C.M.A.P."/>
        </authorList>
    </citation>
    <scope>NUCLEOTIDE SEQUENCE [LARGE SCALE GENOMIC DNA]</scope>
    <source>
        <strain evidence="1 2">V106_12</strain>
    </source>
</reference>
<dbReference type="AlphaFoldDB" id="A0AAP4FRJ1"/>
<protein>
    <submittedName>
        <fullName evidence="1">Uncharacterized protein</fullName>
    </submittedName>
</protein>
<sequence>MIRDFTIMRHSLKDADTGKYTEYFHVSLYYASVPDDPWSRFNHYLLFPTHELAQSFLNHLRTARKSIDWHYWILQDADSRAEPCQQTAMVEREILSLPY</sequence>
<proteinExistence type="predicted"/>
<accession>A0AAP4FRJ1</accession>
<evidence type="ECO:0000313" key="1">
    <source>
        <dbReference type="EMBL" id="MDK9361956.1"/>
    </source>
</evidence>
<dbReference type="Proteomes" id="UP001223214">
    <property type="component" value="Unassembled WGS sequence"/>
</dbReference>
<gene>
    <name evidence="1" type="ORF">QQF32_01895</name>
</gene>
<dbReference type="RefSeq" id="WP_285149707.1">
    <property type="nucleotide sequence ID" value="NZ_JASSOM010000003.1"/>
</dbReference>
<evidence type="ECO:0000313" key="2">
    <source>
        <dbReference type="Proteomes" id="UP001223214"/>
    </source>
</evidence>